<comment type="caution">
    <text evidence="1">The sequence shown here is derived from an EMBL/GenBank/DDBJ whole genome shotgun (WGS) entry which is preliminary data.</text>
</comment>
<dbReference type="Gene3D" id="1.25.40.20">
    <property type="entry name" value="Ankyrin repeat-containing domain"/>
    <property type="match status" value="1"/>
</dbReference>
<dbReference type="EMBL" id="JXTI01000079">
    <property type="protein sequence ID" value="KWX13201.1"/>
    <property type="molecule type" value="Genomic_DNA"/>
</dbReference>
<dbReference type="PANTHER" id="PTHR24120">
    <property type="entry name" value="GH07239P"/>
    <property type="match status" value="1"/>
</dbReference>
<evidence type="ECO:0000313" key="2">
    <source>
        <dbReference type="Proteomes" id="UP000070089"/>
    </source>
</evidence>
<dbReference type="SUPFAM" id="SSF48403">
    <property type="entry name" value="Ankyrin repeat"/>
    <property type="match status" value="1"/>
</dbReference>
<dbReference type="PANTHER" id="PTHR24120:SF4">
    <property type="entry name" value="GH07239P"/>
    <property type="match status" value="1"/>
</dbReference>
<reference evidence="1 2" key="1">
    <citation type="journal article" date="2015" name="Mol. Biochem. Parasitol.">
        <title>Identification of polymorphic genes for use in assemblage B genotyping assays through comparative genomics of multiple assemblage B Giardia duodenalis isolates.</title>
        <authorList>
            <person name="Wielinga C."/>
            <person name="Thompson R.C."/>
            <person name="Monis P."/>
            <person name="Ryan U."/>
        </authorList>
    </citation>
    <scope>NUCLEOTIDE SEQUENCE [LARGE SCALE GENOMIC DNA]</scope>
    <source>
        <strain evidence="1 2">BAH15c1</strain>
    </source>
</reference>
<organism evidence="1 2">
    <name type="scientific">Giardia duodenalis assemblage B</name>
    <dbReference type="NCBI Taxonomy" id="1394984"/>
    <lineage>
        <taxon>Eukaryota</taxon>
        <taxon>Metamonada</taxon>
        <taxon>Diplomonadida</taxon>
        <taxon>Hexamitidae</taxon>
        <taxon>Giardiinae</taxon>
        <taxon>Giardia</taxon>
    </lineage>
</organism>
<dbReference type="AlphaFoldDB" id="A0A132NSZ3"/>
<dbReference type="InterPro" id="IPR002110">
    <property type="entry name" value="Ankyrin_rpt"/>
</dbReference>
<accession>A0A132NSZ3</accession>
<dbReference type="VEuPathDB" id="GiardiaDB:QR46_2820"/>
<dbReference type="Pfam" id="PF12796">
    <property type="entry name" value="Ank_2"/>
    <property type="match status" value="1"/>
</dbReference>
<proteinExistence type="predicted"/>
<sequence length="451" mass="50089">MCTFEKHLVPMKCGRMGICTAIPSASDINARALQRMILTSTGEVRPGVLPRNRILEVEVNDTQITAIIEPITSGVNLASSSAARRFHGEAIDVHDSYKILFQVMHFLEHYKVGGWLQRYPLIITFLPTSLYFENDGSLAFSLCDSVYFSLNPSLFAKLPAADPSLSERSHSSIRNSFSSTLYSIGILMLDLCTFNMQLPYKYHQESCSAAFLALIALLRRFIVPSPADRITSREFNNSPCILQAFEALHREYCILDAVGSTPLIVAAAANNLPMIQRNLMQRKQKNFLGYTALSTAVIHHHIEPLHILAPVEGGEQMACGETALIIACKEGFVEAIPILAPFEAGYADYFGETALMIAAANDWVSAVQLLMAKECLLTTHRHHRNGPGFTALMAAGQANAKAAFRLLLPKEYHLSQPPSLQLPHGKTVRQWCEEFHATDCLLYLDNYEKKD</sequence>
<dbReference type="Proteomes" id="UP000070089">
    <property type="component" value="Unassembled WGS sequence"/>
</dbReference>
<name>A0A132NSZ3_GIAIN</name>
<gene>
    <name evidence="1" type="ORF">QR46_2820</name>
</gene>
<protein>
    <submittedName>
        <fullName evidence="1">Protein 21.1</fullName>
    </submittedName>
</protein>
<dbReference type="OrthoDB" id="10250743at2759"/>
<evidence type="ECO:0000313" key="1">
    <source>
        <dbReference type="EMBL" id="KWX13201.1"/>
    </source>
</evidence>
<dbReference type="InterPro" id="IPR036770">
    <property type="entry name" value="Ankyrin_rpt-contain_sf"/>
</dbReference>